<dbReference type="RefSeq" id="WP_096404721.1">
    <property type="nucleotide sequence ID" value="NZ_AP014597.1"/>
</dbReference>
<dbReference type="Proteomes" id="UP000217431">
    <property type="component" value="Chromosome I"/>
</dbReference>
<proteinExistence type="predicted"/>
<evidence type="ECO:0000313" key="9">
    <source>
        <dbReference type="Proteomes" id="UP000229323"/>
    </source>
</evidence>
<dbReference type="EMBL" id="AP014597">
    <property type="protein sequence ID" value="BAU16545.1"/>
    <property type="molecule type" value="Genomic_DNA"/>
</dbReference>
<evidence type="ECO:0000313" key="7">
    <source>
        <dbReference type="Proteomes" id="UP000219058"/>
    </source>
</evidence>
<dbReference type="Proteomes" id="UP000219058">
    <property type="component" value="Unassembled WGS sequence"/>
</dbReference>
<evidence type="ECO:0000313" key="8">
    <source>
        <dbReference type="Proteomes" id="UP000229102"/>
    </source>
</evidence>
<feature type="coiled-coil region" evidence="1">
    <location>
        <begin position="15"/>
        <end position="63"/>
    </location>
</feature>
<sequence>MNANEKTLNTFATRVRQMILQYEEVKKENNELYDLVDQREKEIAKLEAQLKQAQSDYNSLKMAKMIEISDGDMEGAQKRISKLIRDVNKCITLISEK</sequence>
<accession>A0A0S3UG93</accession>
<reference evidence="5 8" key="4">
    <citation type="submission" date="2017-11" db="EMBL/GenBank/DDBJ databases">
        <title>Genome sequencing of Prevotella intermedia KCOM 2698.</title>
        <authorList>
            <person name="Kook J.-K."/>
            <person name="Park S.-N."/>
            <person name="Lim Y.K."/>
        </authorList>
    </citation>
    <scope>NUCLEOTIDE SEQUENCE [LARGE SCALE GENOMIC DNA]</scope>
    <source>
        <strain evidence="5 8">KCOM 2698</strain>
    </source>
</reference>
<dbReference type="EMBL" id="NSLY01000024">
    <property type="protein sequence ID" value="PDP59588.1"/>
    <property type="molecule type" value="Genomic_DNA"/>
</dbReference>
<evidence type="ECO:0000313" key="6">
    <source>
        <dbReference type="Proteomes" id="UP000217431"/>
    </source>
</evidence>
<dbReference type="EMBL" id="CP024696">
    <property type="protein sequence ID" value="ATV52553.1"/>
    <property type="molecule type" value="Genomic_DNA"/>
</dbReference>
<organism evidence="3 6">
    <name type="scientific">Prevotella intermedia</name>
    <dbReference type="NCBI Taxonomy" id="28131"/>
    <lineage>
        <taxon>Bacteria</taxon>
        <taxon>Pseudomonadati</taxon>
        <taxon>Bacteroidota</taxon>
        <taxon>Bacteroidia</taxon>
        <taxon>Bacteroidales</taxon>
        <taxon>Prevotellaceae</taxon>
        <taxon>Prevotella</taxon>
    </lineage>
</organism>
<reference evidence="2 9" key="3">
    <citation type="submission" date="2017-11" db="EMBL/GenBank/DDBJ databases">
        <title>Genome sequencing of Prevotella intermedia KCOM 2033.</title>
        <authorList>
            <person name="Kook J.-K."/>
            <person name="Park S.-N."/>
            <person name="Lim Y.K."/>
        </authorList>
    </citation>
    <scope>NUCLEOTIDE SEQUENCE [LARGE SCALE GENOMIC DNA]</scope>
    <source>
        <strain evidence="2 9">KCOM 2033</strain>
    </source>
</reference>
<name>A0A0S3UG93_PREIN</name>
<dbReference type="STRING" id="28131.BWX40_07555"/>
<reference evidence="3 6" key="1">
    <citation type="journal article" date="2016" name="DNA Res.">
        <title>The complete genome sequencing of Prevotella intermedia strain OMA14 and a subsequent fine-scale, intra-species genomic comparison reveal an unusual amplification of conjugative and mobile transposons and identify a novel Prevotella-lineage-specific repeat.</title>
        <authorList>
            <person name="Naito M."/>
            <person name="Ogura Y."/>
            <person name="Itoh T."/>
            <person name="Shoji M."/>
            <person name="Okamoto M."/>
            <person name="Hayashi T."/>
            <person name="Nakayama K."/>
        </authorList>
    </citation>
    <scope>NUCLEOTIDE SEQUENCE [LARGE SCALE GENOMIC DNA]</scope>
    <source>
        <strain evidence="3 6">OMA14</strain>
    </source>
</reference>
<dbReference type="EMBL" id="PENF01000001">
    <property type="protein sequence ID" value="PJI19772.1"/>
    <property type="molecule type" value="Genomic_DNA"/>
</dbReference>
<evidence type="ECO:0000313" key="5">
    <source>
        <dbReference type="EMBL" id="PJI19772.1"/>
    </source>
</evidence>
<gene>
    <name evidence="4" type="ORF">CLI71_08845</name>
    <name evidence="2" type="ORF">CTM50_05595</name>
    <name evidence="5" type="ORF">CTM53_02425</name>
    <name evidence="3" type="ORF">PIOMA14_I_0036</name>
</gene>
<dbReference type="AlphaFoldDB" id="A0A0S3UG93"/>
<dbReference type="Proteomes" id="UP000229102">
    <property type="component" value="Unassembled WGS sequence"/>
</dbReference>
<evidence type="ECO:0000313" key="2">
    <source>
        <dbReference type="EMBL" id="ATV52553.1"/>
    </source>
</evidence>
<dbReference type="Proteomes" id="UP000229323">
    <property type="component" value="Chromosome"/>
</dbReference>
<evidence type="ECO:0000313" key="3">
    <source>
        <dbReference type="EMBL" id="BAU16545.1"/>
    </source>
</evidence>
<dbReference type="SUPFAM" id="SSF161270">
    <property type="entry name" value="PspA lactotransferrin-binding region"/>
    <property type="match status" value="1"/>
</dbReference>
<evidence type="ECO:0000313" key="4">
    <source>
        <dbReference type="EMBL" id="PDP59588.1"/>
    </source>
</evidence>
<evidence type="ECO:0000256" key="1">
    <source>
        <dbReference type="SAM" id="Coils"/>
    </source>
</evidence>
<protein>
    <submittedName>
        <fullName evidence="3">Uncharacterized protein</fullName>
    </submittedName>
</protein>
<reference evidence="4 7" key="2">
    <citation type="submission" date="2017-09" db="EMBL/GenBank/DDBJ databases">
        <title>Phase variable restriction modification systems are present in the genome sequences of periodontal pathogens Prevotella intermedia, Tannerella forsythia and Porphyromonas gingivalis.</title>
        <authorList>
            <person name="Haigh R.D."/>
            <person name="Crawford L."/>
            <person name="Ralph J."/>
            <person name="Wanford J."/>
            <person name="Vartoukian S.R."/>
            <person name="Hijazib K."/>
            <person name="Wade W."/>
            <person name="Oggioni M.R."/>
        </authorList>
    </citation>
    <scope>NUCLEOTIDE SEQUENCE [LARGE SCALE GENOMIC DNA]</scope>
    <source>
        <strain evidence="4 7">WW2834</strain>
    </source>
</reference>
<keyword evidence="1" id="KW-0175">Coiled coil</keyword>